<dbReference type="EMBL" id="VSSQ01009909">
    <property type="protein sequence ID" value="MPM42922.1"/>
    <property type="molecule type" value="Genomic_DNA"/>
</dbReference>
<comment type="caution">
    <text evidence="1">The sequence shown here is derived from an EMBL/GenBank/DDBJ whole genome shotgun (WGS) entry which is preliminary data.</text>
</comment>
<gene>
    <name evidence="1" type="ORF">SDC9_89594</name>
</gene>
<reference evidence="1" key="1">
    <citation type="submission" date="2019-08" db="EMBL/GenBank/DDBJ databases">
        <authorList>
            <person name="Kucharzyk K."/>
            <person name="Murdoch R.W."/>
            <person name="Higgins S."/>
            <person name="Loffler F."/>
        </authorList>
    </citation>
    <scope>NUCLEOTIDE SEQUENCE</scope>
</reference>
<sequence>MQRIALRQREAHGHDYAALDLSLHGGWIHGFPHIVGRHDLFDLSLVVQNADLGRIAVGYVAHWVGYIRPQRVGLRQILPVKLLPFQISQGFSVHRPVQLFACPAAGLARHQRLTGSGGSPRVRRQICIGSLVNHVVPL</sequence>
<protein>
    <submittedName>
        <fullName evidence="1">Uncharacterized protein</fullName>
    </submittedName>
</protein>
<name>A0A644ZPZ6_9ZZZZ</name>
<accession>A0A644ZPZ6</accession>
<evidence type="ECO:0000313" key="1">
    <source>
        <dbReference type="EMBL" id="MPM42922.1"/>
    </source>
</evidence>
<organism evidence="1">
    <name type="scientific">bioreactor metagenome</name>
    <dbReference type="NCBI Taxonomy" id="1076179"/>
    <lineage>
        <taxon>unclassified sequences</taxon>
        <taxon>metagenomes</taxon>
        <taxon>ecological metagenomes</taxon>
    </lineage>
</organism>
<proteinExistence type="predicted"/>
<dbReference type="AlphaFoldDB" id="A0A644ZPZ6"/>